<reference evidence="6 7" key="1">
    <citation type="submission" date="2012-06" db="EMBL/GenBank/DDBJ databases">
        <title>Complete genome of Terriglobus roseus DSM 18391.</title>
        <authorList>
            <consortium name="US DOE Joint Genome Institute (JGI-PGF)"/>
            <person name="Lucas S."/>
            <person name="Copeland A."/>
            <person name="Lapidus A."/>
            <person name="Glavina del Rio T."/>
            <person name="Dalin E."/>
            <person name="Tice H."/>
            <person name="Bruce D."/>
            <person name="Goodwin L."/>
            <person name="Pitluck S."/>
            <person name="Peters L."/>
            <person name="Mikhailova N."/>
            <person name="Munk A.C.C."/>
            <person name="Kyrpides N."/>
            <person name="Mavromatis K."/>
            <person name="Ivanova N."/>
            <person name="Brettin T."/>
            <person name="Detter J.C."/>
            <person name="Han C."/>
            <person name="Larimer F."/>
            <person name="Land M."/>
            <person name="Hauser L."/>
            <person name="Markowitz V."/>
            <person name="Cheng J.-F."/>
            <person name="Hugenholtz P."/>
            <person name="Woyke T."/>
            <person name="Wu D."/>
            <person name="Brambilla E."/>
            <person name="Klenk H.-P."/>
            <person name="Eisen J.A."/>
        </authorList>
    </citation>
    <scope>NUCLEOTIDE SEQUENCE [LARGE SCALE GENOMIC DNA]</scope>
    <source>
        <strain evidence="7">DSM 18391 / NRRL B-41598 / KBS 63</strain>
    </source>
</reference>
<keyword evidence="4 5" id="KW-0472">Membrane</keyword>
<gene>
    <name evidence="6" type="ordered locus">Terro_0906</name>
</gene>
<dbReference type="eggNOG" id="ENOG5031539">
    <property type="taxonomic scope" value="Bacteria"/>
</dbReference>
<name>I3ZDB4_TERRK</name>
<protein>
    <recommendedName>
        <fullName evidence="8">DoxX-like family protein</fullName>
    </recommendedName>
</protein>
<accession>I3ZDB4</accession>
<dbReference type="STRING" id="926566.Terro_0906"/>
<evidence type="ECO:0000256" key="5">
    <source>
        <dbReference type="SAM" id="Phobius"/>
    </source>
</evidence>
<dbReference type="GO" id="GO:0016020">
    <property type="term" value="C:membrane"/>
    <property type="evidence" value="ECO:0007669"/>
    <property type="project" value="UniProtKB-SubCell"/>
</dbReference>
<comment type="subcellular location">
    <subcellularLocation>
        <location evidence="1">Membrane</location>
        <topology evidence="1">Multi-pass membrane protein</topology>
    </subcellularLocation>
</comment>
<evidence type="ECO:0000313" key="6">
    <source>
        <dbReference type="EMBL" id="AFL87232.1"/>
    </source>
</evidence>
<dbReference type="PATRIC" id="fig|926566.3.peg.888"/>
<dbReference type="RefSeq" id="WP_014784801.1">
    <property type="nucleotide sequence ID" value="NC_018014.1"/>
</dbReference>
<dbReference type="KEGG" id="trs:Terro_0906"/>
<dbReference type="AlphaFoldDB" id="I3ZDB4"/>
<organism evidence="6 7">
    <name type="scientific">Terriglobus roseus (strain DSM 18391 / NRRL B-41598 / KBS 63)</name>
    <dbReference type="NCBI Taxonomy" id="926566"/>
    <lineage>
        <taxon>Bacteria</taxon>
        <taxon>Pseudomonadati</taxon>
        <taxon>Acidobacteriota</taxon>
        <taxon>Terriglobia</taxon>
        <taxon>Terriglobales</taxon>
        <taxon>Acidobacteriaceae</taxon>
        <taxon>Terriglobus</taxon>
    </lineage>
</organism>
<evidence type="ECO:0000313" key="7">
    <source>
        <dbReference type="Proteomes" id="UP000006056"/>
    </source>
</evidence>
<dbReference type="Pfam" id="PF13564">
    <property type="entry name" value="DoxX_2"/>
    <property type="match status" value="1"/>
</dbReference>
<evidence type="ECO:0000256" key="4">
    <source>
        <dbReference type="ARBA" id="ARBA00023136"/>
    </source>
</evidence>
<dbReference type="InterPro" id="IPR032808">
    <property type="entry name" value="DoxX"/>
</dbReference>
<dbReference type="EMBL" id="CP003379">
    <property type="protein sequence ID" value="AFL87232.1"/>
    <property type="molecule type" value="Genomic_DNA"/>
</dbReference>
<keyword evidence="2 5" id="KW-0812">Transmembrane</keyword>
<feature type="transmembrane region" description="Helical" evidence="5">
    <location>
        <begin position="6"/>
        <end position="28"/>
    </location>
</feature>
<dbReference type="Proteomes" id="UP000006056">
    <property type="component" value="Chromosome"/>
</dbReference>
<keyword evidence="7" id="KW-1185">Reference proteome</keyword>
<feature type="transmembrane region" description="Helical" evidence="5">
    <location>
        <begin position="40"/>
        <end position="59"/>
    </location>
</feature>
<dbReference type="HOGENOM" id="CLU_126433_4_2_0"/>
<keyword evidence="3 5" id="KW-1133">Transmembrane helix</keyword>
<evidence type="ECO:0008006" key="8">
    <source>
        <dbReference type="Google" id="ProtNLM"/>
    </source>
</evidence>
<sequence>MSVQALLIGLSSAIFLVYGFLCFHSDFMVSDFRRFGVPELRILTGVLELLGGAGLLVGYKWPRALRVSSGGLALLMLIAFCVRVKVRDSILESLPSLGLMLLNGYILRKSIDLSTVNA</sequence>
<evidence type="ECO:0000256" key="2">
    <source>
        <dbReference type="ARBA" id="ARBA00022692"/>
    </source>
</evidence>
<evidence type="ECO:0000256" key="3">
    <source>
        <dbReference type="ARBA" id="ARBA00022989"/>
    </source>
</evidence>
<evidence type="ECO:0000256" key="1">
    <source>
        <dbReference type="ARBA" id="ARBA00004141"/>
    </source>
</evidence>
<proteinExistence type="predicted"/>